<feature type="signal peptide" evidence="1">
    <location>
        <begin position="1"/>
        <end position="21"/>
    </location>
</feature>
<dbReference type="EMBL" id="CP000934">
    <property type="protein sequence ID" value="ACE85401.1"/>
    <property type="molecule type" value="Genomic_DNA"/>
</dbReference>
<accession>B3PKW4</accession>
<feature type="chain" id="PRO_5002794092" description="Transmembrane cytochrome oxidase associated protein" evidence="1">
    <location>
        <begin position="22"/>
        <end position="189"/>
    </location>
</feature>
<reference evidence="2 3" key="1">
    <citation type="journal article" date="2008" name="J. Bacteriol.">
        <title>Insights into plant cell wall degradation from the genome sequence of the soil bacterium Cellvibrio japonicus.</title>
        <authorList>
            <person name="Deboy R.T."/>
            <person name="Mongodin E.F."/>
            <person name="Fouts D.E."/>
            <person name="Tailford L.E."/>
            <person name="Khouri H."/>
            <person name="Emerson J.B."/>
            <person name="Mohamoud Y."/>
            <person name="Watkins K."/>
            <person name="Henrissat B."/>
            <person name="Gilbert H.J."/>
            <person name="Nelson K.E."/>
        </authorList>
    </citation>
    <scope>NUCLEOTIDE SEQUENCE [LARGE SCALE GENOMIC DNA]</scope>
    <source>
        <strain evidence="2 3">Ueda107</strain>
    </source>
</reference>
<evidence type="ECO:0000256" key="1">
    <source>
        <dbReference type="SAM" id="SignalP"/>
    </source>
</evidence>
<gene>
    <name evidence="2" type="ordered locus">CJA_0871</name>
</gene>
<dbReference type="AlphaFoldDB" id="B3PKW4"/>
<dbReference type="HOGENOM" id="CLU_1453746_0_0_6"/>
<dbReference type="OrthoDB" id="9785445at2"/>
<organism evidence="2 3">
    <name type="scientific">Cellvibrio japonicus (strain Ueda107)</name>
    <name type="common">Pseudomonas fluorescens subsp. cellulosa</name>
    <dbReference type="NCBI Taxonomy" id="498211"/>
    <lineage>
        <taxon>Bacteria</taxon>
        <taxon>Pseudomonadati</taxon>
        <taxon>Pseudomonadota</taxon>
        <taxon>Gammaproteobacteria</taxon>
        <taxon>Cellvibrionales</taxon>
        <taxon>Cellvibrionaceae</taxon>
        <taxon>Cellvibrio</taxon>
    </lineage>
</organism>
<keyword evidence="3" id="KW-1185">Reference proteome</keyword>
<evidence type="ECO:0008006" key="4">
    <source>
        <dbReference type="Google" id="ProtNLM"/>
    </source>
</evidence>
<name>B3PKW4_CELJU</name>
<dbReference type="KEGG" id="cja:CJA_0871"/>
<evidence type="ECO:0000313" key="2">
    <source>
        <dbReference type="EMBL" id="ACE85401.1"/>
    </source>
</evidence>
<dbReference type="eggNOG" id="ENOG5032W17">
    <property type="taxonomic scope" value="Bacteria"/>
</dbReference>
<dbReference type="Proteomes" id="UP000001036">
    <property type="component" value="Chromosome"/>
</dbReference>
<keyword evidence="1" id="KW-0732">Signal</keyword>
<proteinExistence type="predicted"/>
<protein>
    <recommendedName>
        <fullName evidence="4">Transmembrane cytochrome oxidase associated protein</fullName>
    </recommendedName>
</protein>
<dbReference type="RefSeq" id="WP_012486532.1">
    <property type="nucleotide sequence ID" value="NC_010995.1"/>
</dbReference>
<dbReference type="STRING" id="498211.CJA_0871"/>
<sequence length="189" mass="21000">MTSGKFFALFLLCIGAPLALAKLSLDQGWFSQVNTNNKGQWLSHEVRAIFPVSSMVSDTTLALVKEWHLVYVSTEKCSHQCEQALVTLQQLYTGLGRKQQKLQTLVAAPVAPPGLDHYPVVEWMPLAPALAAFDQQILLFNQEGLALLQYPLSHDVAHKDMAGIHDMALTARDIRSDLLRLMNYDRGGL</sequence>
<evidence type="ECO:0000313" key="3">
    <source>
        <dbReference type="Proteomes" id="UP000001036"/>
    </source>
</evidence>